<dbReference type="PANTHER" id="PTHR10332:SF10">
    <property type="entry name" value="EQUILIBRATIVE NUCLEOSIDE TRANSPORTER 4"/>
    <property type="match status" value="1"/>
</dbReference>
<dbReference type="AlphaFoldDB" id="A0A250WVG2"/>
<dbReference type="GO" id="GO:0005337">
    <property type="term" value="F:nucleoside transmembrane transporter activity"/>
    <property type="evidence" value="ECO:0007669"/>
    <property type="project" value="InterPro"/>
</dbReference>
<feature type="transmembrane region" description="Helical" evidence="7">
    <location>
        <begin position="480"/>
        <end position="504"/>
    </location>
</feature>
<feature type="transmembrane region" description="Helical" evidence="7">
    <location>
        <begin position="149"/>
        <end position="175"/>
    </location>
</feature>
<name>A0A250WVG2_9CHLO</name>
<dbReference type="PANTHER" id="PTHR10332">
    <property type="entry name" value="EQUILIBRATIVE NUCLEOSIDE TRANSPORTER"/>
    <property type="match status" value="1"/>
</dbReference>
<dbReference type="GO" id="GO:0005886">
    <property type="term" value="C:plasma membrane"/>
    <property type="evidence" value="ECO:0007669"/>
    <property type="project" value="TreeGrafter"/>
</dbReference>
<evidence type="ECO:0000256" key="7">
    <source>
        <dbReference type="SAM" id="Phobius"/>
    </source>
</evidence>
<keyword evidence="6 7" id="KW-0472">Membrane</keyword>
<keyword evidence="3" id="KW-0813">Transport</keyword>
<feature type="transmembrane region" description="Helical" evidence="7">
    <location>
        <begin position="611"/>
        <end position="638"/>
    </location>
</feature>
<sequence>MGGPTAQVPTAHIRIKGHWQSVMRFFFISVGYMMTWVLITSELGYYSKRFGPQILLQLNFAFYIPSIPVLLLSGQMEKFLDHRFGKIESMAIRLVSSLAGNLAICASFPFTTKTHDTLLWTVVMLGIVSAIAFSTSYQLVQWFRHADIIALGIGTVGSGPLVLIIQLGLVQLVAWPERWQWITMFETSAAIILVGFISCISLFVQYFSIMKGTKTFTDPSIPPSRPGSALKDTDASTPLLEAVHEEQIMAEERVAGTPVNTSGFISGRGVSPFQSRSYWYNSREGAFAAQDQDEDWHMELAMAPTSNNIILAPDSGMPFVMYHPKDLIPGSYDDNYVPILSRRSEPLDNRRLSLSPSKLESFASMRRAQPSTCSVAFKKYRAHSFGVPSNFNEQDTNAITSVQSFPSVQHSTHSIHKVSALRVGDNLPCSTRANSGVVPLSQSHQQEGGLAQGVDAKRELGDDDAGSEEMTLAEETSATIAIIWPVLLSFLTCVTVLYTIFPFFTYIPSSGLLGDQLARILFFTRLGADTVGRFAPRLKALVTKSPTVLLSMSATMVTAAVILIVYIKGSVYNDIFAVGVIVFLWLSAGYINTCANFLAPSMVPDHLRVRASALMALTFQVAHFAGLILAAFLVYVLFGDIAGR</sequence>
<dbReference type="Proteomes" id="UP000232323">
    <property type="component" value="Unassembled WGS sequence"/>
</dbReference>
<feature type="transmembrane region" description="Helical" evidence="7">
    <location>
        <begin position="21"/>
        <end position="39"/>
    </location>
</feature>
<evidence type="ECO:0000256" key="1">
    <source>
        <dbReference type="ARBA" id="ARBA00004141"/>
    </source>
</evidence>
<keyword evidence="4 7" id="KW-0812">Transmembrane</keyword>
<gene>
    <name evidence="8" type="ORF">CEUSTIGMA_g1969.t1</name>
</gene>
<dbReference type="EMBL" id="BEGY01000008">
    <property type="protein sequence ID" value="GAX74520.1"/>
    <property type="molecule type" value="Genomic_DNA"/>
</dbReference>
<reference evidence="8 9" key="1">
    <citation type="submission" date="2017-08" db="EMBL/GenBank/DDBJ databases">
        <title>Acidophilic green algal genome provides insights into adaptation to an acidic environment.</title>
        <authorList>
            <person name="Hirooka S."/>
            <person name="Hirose Y."/>
            <person name="Kanesaki Y."/>
            <person name="Higuchi S."/>
            <person name="Fujiwara T."/>
            <person name="Onuma R."/>
            <person name="Era A."/>
            <person name="Ohbayashi R."/>
            <person name="Uzuka A."/>
            <person name="Nozaki H."/>
            <person name="Yoshikawa H."/>
            <person name="Miyagishima S.Y."/>
        </authorList>
    </citation>
    <scope>NUCLEOTIDE SEQUENCE [LARGE SCALE GENOMIC DNA]</scope>
    <source>
        <strain evidence="8 9">NIES-2499</strain>
    </source>
</reference>
<comment type="subcellular location">
    <subcellularLocation>
        <location evidence="1">Membrane</location>
        <topology evidence="1">Multi-pass membrane protein</topology>
    </subcellularLocation>
</comment>
<feature type="transmembrane region" description="Helical" evidence="7">
    <location>
        <begin position="118"/>
        <end position="137"/>
    </location>
</feature>
<dbReference type="InterPro" id="IPR002259">
    <property type="entry name" value="Eqnu_transpt"/>
</dbReference>
<evidence type="ECO:0000313" key="8">
    <source>
        <dbReference type="EMBL" id="GAX74520.1"/>
    </source>
</evidence>
<evidence type="ECO:0000256" key="4">
    <source>
        <dbReference type="ARBA" id="ARBA00022692"/>
    </source>
</evidence>
<comment type="similarity">
    <text evidence="2">Belongs to the SLC29A/ENT transporter (TC 2.A.57) family.</text>
</comment>
<feature type="transmembrane region" description="Helical" evidence="7">
    <location>
        <begin position="547"/>
        <end position="569"/>
    </location>
</feature>
<accession>A0A250WVG2</accession>
<feature type="transmembrane region" description="Helical" evidence="7">
    <location>
        <begin position="181"/>
        <end position="204"/>
    </location>
</feature>
<keyword evidence="5 7" id="KW-1133">Transmembrane helix</keyword>
<keyword evidence="9" id="KW-1185">Reference proteome</keyword>
<feature type="transmembrane region" description="Helical" evidence="7">
    <location>
        <begin position="94"/>
        <end position="112"/>
    </location>
</feature>
<feature type="transmembrane region" description="Helical" evidence="7">
    <location>
        <begin position="575"/>
        <end position="599"/>
    </location>
</feature>
<feature type="transmembrane region" description="Helical" evidence="7">
    <location>
        <begin position="54"/>
        <end position="73"/>
    </location>
</feature>
<dbReference type="SUPFAM" id="SSF103473">
    <property type="entry name" value="MFS general substrate transporter"/>
    <property type="match status" value="1"/>
</dbReference>
<evidence type="ECO:0000256" key="2">
    <source>
        <dbReference type="ARBA" id="ARBA00007965"/>
    </source>
</evidence>
<dbReference type="OrthoDB" id="548510at2759"/>
<evidence type="ECO:0000256" key="3">
    <source>
        <dbReference type="ARBA" id="ARBA00022448"/>
    </source>
</evidence>
<dbReference type="InterPro" id="IPR036259">
    <property type="entry name" value="MFS_trans_sf"/>
</dbReference>
<evidence type="ECO:0000256" key="6">
    <source>
        <dbReference type="ARBA" id="ARBA00023136"/>
    </source>
</evidence>
<comment type="caution">
    <text evidence="8">The sequence shown here is derived from an EMBL/GenBank/DDBJ whole genome shotgun (WGS) entry which is preliminary data.</text>
</comment>
<evidence type="ECO:0000256" key="5">
    <source>
        <dbReference type="ARBA" id="ARBA00022989"/>
    </source>
</evidence>
<evidence type="ECO:0000313" key="9">
    <source>
        <dbReference type="Proteomes" id="UP000232323"/>
    </source>
</evidence>
<organism evidence="8 9">
    <name type="scientific">Chlamydomonas eustigma</name>
    <dbReference type="NCBI Taxonomy" id="1157962"/>
    <lineage>
        <taxon>Eukaryota</taxon>
        <taxon>Viridiplantae</taxon>
        <taxon>Chlorophyta</taxon>
        <taxon>core chlorophytes</taxon>
        <taxon>Chlorophyceae</taxon>
        <taxon>CS clade</taxon>
        <taxon>Chlamydomonadales</taxon>
        <taxon>Chlamydomonadaceae</taxon>
        <taxon>Chlamydomonas</taxon>
    </lineage>
</organism>
<protein>
    <submittedName>
        <fullName evidence="8">Uncharacterized protein</fullName>
    </submittedName>
</protein>
<proteinExistence type="inferred from homology"/>